<evidence type="ECO:0008006" key="4">
    <source>
        <dbReference type="Google" id="ProtNLM"/>
    </source>
</evidence>
<name>A0A5C3LR27_9AGAR</name>
<dbReference type="AlphaFoldDB" id="A0A5C3LR27"/>
<dbReference type="EMBL" id="ML213620">
    <property type="protein sequence ID" value="TFK35609.1"/>
    <property type="molecule type" value="Genomic_DNA"/>
</dbReference>
<protein>
    <recommendedName>
        <fullName evidence="4">DDE-1 domain-containing protein</fullName>
    </recommendedName>
</protein>
<proteinExistence type="predicted"/>
<feature type="region of interest" description="Disordered" evidence="1">
    <location>
        <begin position="135"/>
        <end position="159"/>
    </location>
</feature>
<evidence type="ECO:0000313" key="2">
    <source>
        <dbReference type="EMBL" id="TFK35609.1"/>
    </source>
</evidence>
<gene>
    <name evidence="2" type="ORF">BDQ12DRAFT_737502</name>
</gene>
<evidence type="ECO:0000313" key="3">
    <source>
        <dbReference type="Proteomes" id="UP000308652"/>
    </source>
</evidence>
<feature type="compositionally biased region" description="Acidic residues" evidence="1">
    <location>
        <begin position="143"/>
        <end position="152"/>
    </location>
</feature>
<accession>A0A5C3LR27</accession>
<organism evidence="2 3">
    <name type="scientific">Crucibulum laeve</name>
    <dbReference type="NCBI Taxonomy" id="68775"/>
    <lineage>
        <taxon>Eukaryota</taxon>
        <taxon>Fungi</taxon>
        <taxon>Dikarya</taxon>
        <taxon>Basidiomycota</taxon>
        <taxon>Agaricomycotina</taxon>
        <taxon>Agaricomycetes</taxon>
        <taxon>Agaricomycetidae</taxon>
        <taxon>Agaricales</taxon>
        <taxon>Agaricineae</taxon>
        <taxon>Nidulariaceae</taxon>
        <taxon>Crucibulum</taxon>
    </lineage>
</organism>
<evidence type="ECO:0000256" key="1">
    <source>
        <dbReference type="SAM" id="MobiDB-lite"/>
    </source>
</evidence>
<keyword evidence="3" id="KW-1185">Reference proteome</keyword>
<sequence>MLMVKEAWNEVSPETIRHCWDHTKIQRIPDLTTSTSDPPPPACPVIAKGWEIIREFASTPMGLPEAELEEAEAALLDAVGQLHSRRRIIGTTMSLEEMLNPVEELEIGDSPYKFEGGDDEIVKAINHEIAVQEGRAMNIEASDGSDDDDKEEVEEKVSA</sequence>
<dbReference type="STRING" id="68775.A0A5C3LR27"/>
<dbReference type="Proteomes" id="UP000308652">
    <property type="component" value="Unassembled WGS sequence"/>
</dbReference>
<dbReference type="OrthoDB" id="3062563at2759"/>
<reference evidence="2 3" key="1">
    <citation type="journal article" date="2019" name="Nat. Ecol. Evol.">
        <title>Megaphylogeny resolves global patterns of mushroom evolution.</title>
        <authorList>
            <person name="Varga T."/>
            <person name="Krizsan K."/>
            <person name="Foldi C."/>
            <person name="Dima B."/>
            <person name="Sanchez-Garcia M."/>
            <person name="Sanchez-Ramirez S."/>
            <person name="Szollosi G.J."/>
            <person name="Szarkandi J.G."/>
            <person name="Papp V."/>
            <person name="Albert L."/>
            <person name="Andreopoulos W."/>
            <person name="Angelini C."/>
            <person name="Antonin V."/>
            <person name="Barry K.W."/>
            <person name="Bougher N.L."/>
            <person name="Buchanan P."/>
            <person name="Buyck B."/>
            <person name="Bense V."/>
            <person name="Catcheside P."/>
            <person name="Chovatia M."/>
            <person name="Cooper J."/>
            <person name="Damon W."/>
            <person name="Desjardin D."/>
            <person name="Finy P."/>
            <person name="Geml J."/>
            <person name="Haridas S."/>
            <person name="Hughes K."/>
            <person name="Justo A."/>
            <person name="Karasinski D."/>
            <person name="Kautmanova I."/>
            <person name="Kiss B."/>
            <person name="Kocsube S."/>
            <person name="Kotiranta H."/>
            <person name="LaButti K.M."/>
            <person name="Lechner B.E."/>
            <person name="Liimatainen K."/>
            <person name="Lipzen A."/>
            <person name="Lukacs Z."/>
            <person name="Mihaltcheva S."/>
            <person name="Morgado L.N."/>
            <person name="Niskanen T."/>
            <person name="Noordeloos M.E."/>
            <person name="Ohm R.A."/>
            <person name="Ortiz-Santana B."/>
            <person name="Ovrebo C."/>
            <person name="Racz N."/>
            <person name="Riley R."/>
            <person name="Savchenko A."/>
            <person name="Shiryaev A."/>
            <person name="Soop K."/>
            <person name="Spirin V."/>
            <person name="Szebenyi C."/>
            <person name="Tomsovsky M."/>
            <person name="Tulloss R.E."/>
            <person name="Uehling J."/>
            <person name="Grigoriev I.V."/>
            <person name="Vagvolgyi C."/>
            <person name="Papp T."/>
            <person name="Martin F.M."/>
            <person name="Miettinen O."/>
            <person name="Hibbett D.S."/>
            <person name="Nagy L.G."/>
        </authorList>
    </citation>
    <scope>NUCLEOTIDE SEQUENCE [LARGE SCALE GENOMIC DNA]</scope>
    <source>
        <strain evidence="2 3">CBS 166.37</strain>
    </source>
</reference>